<keyword evidence="2" id="KW-1185">Reference proteome</keyword>
<gene>
    <name evidence="1" type="ORF">F6R98_08635</name>
</gene>
<dbReference type="AlphaFoldDB" id="A0A5Q0BFP9"/>
<sequence length="262" mass="29521">MKYTYHHPEEGQRMTERKFISALDVIGGIADRIELPPHFQDKITSTGKISATAAADFWAEHNPKIERMRCISIAARMLKASLSDPKHKTLQTMDKDCMGFHSCAGDKQEILNLLTDAQMWGNNLLSYYCDTFRSAITQGDSVLKTEGNPACYDLLPLINMGFDRVELVSFLNKVGIAHSLAEPQKLTVNQRRDIDFKAWKDATRPAIGEGMTKVLIHEALLQWSSDLSLWCVDFETFKAWWTRSTVVPKLSPGTGKRKTAPT</sequence>
<dbReference type="EMBL" id="CP044205">
    <property type="protein sequence ID" value="QFY42683.1"/>
    <property type="molecule type" value="Genomic_DNA"/>
</dbReference>
<proteinExistence type="predicted"/>
<evidence type="ECO:0000313" key="2">
    <source>
        <dbReference type="Proteomes" id="UP000325755"/>
    </source>
</evidence>
<dbReference type="InParanoid" id="A0A5Q0BFP9"/>
<dbReference type="Proteomes" id="UP000325755">
    <property type="component" value="Chromosome"/>
</dbReference>
<protein>
    <submittedName>
        <fullName evidence="1">Uncharacterized protein</fullName>
    </submittedName>
</protein>
<accession>A0A5Q0BFP9</accession>
<dbReference type="KEGG" id="mmob:F6R98_08635"/>
<organism evidence="1 2">
    <name type="scientific">Candidatus Methylospira mobilis</name>
    <dbReference type="NCBI Taxonomy" id="1808979"/>
    <lineage>
        <taxon>Bacteria</taxon>
        <taxon>Pseudomonadati</taxon>
        <taxon>Pseudomonadota</taxon>
        <taxon>Gammaproteobacteria</taxon>
        <taxon>Methylococcales</taxon>
        <taxon>Methylococcaceae</taxon>
        <taxon>Candidatus Methylospira</taxon>
    </lineage>
</organism>
<evidence type="ECO:0000313" key="1">
    <source>
        <dbReference type="EMBL" id="QFY42683.1"/>
    </source>
</evidence>
<name>A0A5Q0BFP9_9GAMM</name>
<reference evidence="1 2" key="1">
    <citation type="submission" date="2019-09" db="EMBL/GenBank/DDBJ databases">
        <title>Ecophysiology of the spiral-shaped methanotroph Methylospira mobilis as revealed by the complete genome sequence.</title>
        <authorList>
            <person name="Oshkin I.Y."/>
            <person name="Dedysh S.N."/>
            <person name="Miroshnikov K."/>
            <person name="Danilova O.V."/>
            <person name="Hakobyan A."/>
            <person name="Liesack W."/>
        </authorList>
    </citation>
    <scope>NUCLEOTIDE SEQUENCE [LARGE SCALE GENOMIC DNA]</scope>
    <source>
        <strain evidence="1 2">Shm1</strain>
    </source>
</reference>